<evidence type="ECO:0000256" key="5">
    <source>
        <dbReference type="ARBA" id="ARBA00023002"/>
    </source>
</evidence>
<keyword evidence="5" id="KW-0560">Oxidoreductase</keyword>
<keyword evidence="3 9" id="KW-0349">Heme</keyword>
<dbReference type="Proteomes" id="UP000308671">
    <property type="component" value="Unassembled WGS sequence"/>
</dbReference>
<dbReference type="Pfam" id="PF00067">
    <property type="entry name" value="p450"/>
    <property type="match status" value="2"/>
</dbReference>
<sequence>MLGSPLTASSLAAIISALLYCSSKIFGNLMIEITIRTSITFTVTFHPLAIYPGPWFGALTDWYTVYRCLVKDRHIDLYKLHRDYVPSSMTTIDKKIHGIKRRVNVRALGAGTIKGLEELVLQNVRIFCSQLIDESKSEDGAIDAWSSARDMTPLVGYVTSDIMGDVTFSRNWNMLGSHENRNILEVLPQGVAMINMSGYMPLILKLKLEKLFFSGMAAETYKFEALSKDQSSWRAAQDSAKLKHRDLFSALLEARDPETGQGYTQETLIAEAATLTLLQEEVRAMFKDVEDIKTGAKLSSCTYTVACLNEAMRMTPGVGGLLPREVLSGGMNVDGYHFPAGIDIGVPHYSIHHNAEYYPEPFVFKPERWFVNGDTTESDVALAQSAFCPFSVGRASCIGKSMAYSEMSIVLARVIWLYDMRLKPGSTAGEGNPSFVDGRRLKNEFQVYDNFTSTHTGPLVEFRRAQN</sequence>
<reference evidence="10 11" key="1">
    <citation type="submission" date="2017-12" db="EMBL/GenBank/DDBJ databases">
        <title>Comparative genomics of Botrytis spp.</title>
        <authorList>
            <person name="Valero-Jimenez C.A."/>
            <person name="Tapia P."/>
            <person name="Veloso J."/>
            <person name="Silva-Moreno E."/>
            <person name="Staats M."/>
            <person name="Valdes J.H."/>
            <person name="Van Kan J.A.L."/>
        </authorList>
    </citation>
    <scope>NUCLEOTIDE SEQUENCE [LARGE SCALE GENOMIC DNA]</scope>
    <source>
        <strain evidence="10 11">MUCL435</strain>
    </source>
</reference>
<evidence type="ECO:0000256" key="2">
    <source>
        <dbReference type="ARBA" id="ARBA00010617"/>
    </source>
</evidence>
<evidence type="ECO:0000313" key="10">
    <source>
        <dbReference type="EMBL" id="THV46946.1"/>
    </source>
</evidence>
<evidence type="ECO:0000256" key="8">
    <source>
        <dbReference type="ARBA" id="ARBA00023033"/>
    </source>
</evidence>
<dbReference type="GO" id="GO:0004497">
    <property type="term" value="F:monooxygenase activity"/>
    <property type="evidence" value="ECO:0007669"/>
    <property type="project" value="UniProtKB-KW"/>
</dbReference>
<keyword evidence="4 9" id="KW-0479">Metal-binding</keyword>
<dbReference type="AlphaFoldDB" id="A0A4V4HTV2"/>
<evidence type="ECO:0000256" key="4">
    <source>
        <dbReference type="ARBA" id="ARBA00022723"/>
    </source>
</evidence>
<organism evidence="10 11">
    <name type="scientific">Botrytis galanthina</name>
    <dbReference type="NCBI Taxonomy" id="278940"/>
    <lineage>
        <taxon>Eukaryota</taxon>
        <taxon>Fungi</taxon>
        <taxon>Dikarya</taxon>
        <taxon>Ascomycota</taxon>
        <taxon>Pezizomycotina</taxon>
        <taxon>Leotiomycetes</taxon>
        <taxon>Helotiales</taxon>
        <taxon>Sclerotiniaceae</taxon>
        <taxon>Botrytis</taxon>
    </lineage>
</organism>
<comment type="caution">
    <text evidence="10">The sequence shown here is derived from an EMBL/GenBank/DDBJ whole genome shotgun (WGS) entry which is preliminary data.</text>
</comment>
<dbReference type="Gene3D" id="1.10.630.10">
    <property type="entry name" value="Cytochrome P450"/>
    <property type="match status" value="2"/>
</dbReference>
<evidence type="ECO:0000256" key="1">
    <source>
        <dbReference type="ARBA" id="ARBA00001971"/>
    </source>
</evidence>
<proteinExistence type="inferred from homology"/>
<dbReference type="InterPro" id="IPR001128">
    <property type="entry name" value="Cyt_P450"/>
</dbReference>
<evidence type="ECO:0000256" key="9">
    <source>
        <dbReference type="PIRSR" id="PIRSR602403-1"/>
    </source>
</evidence>
<evidence type="ECO:0000256" key="6">
    <source>
        <dbReference type="ARBA" id="ARBA00023004"/>
    </source>
</evidence>
<dbReference type="OrthoDB" id="1470350at2759"/>
<evidence type="ECO:0008006" key="12">
    <source>
        <dbReference type="Google" id="ProtNLM"/>
    </source>
</evidence>
<keyword evidence="6 9" id="KW-0408">Iron</keyword>
<dbReference type="EMBL" id="PQXL01000347">
    <property type="protein sequence ID" value="THV46946.1"/>
    <property type="molecule type" value="Genomic_DNA"/>
</dbReference>
<keyword evidence="7" id="KW-0843">Virulence</keyword>
<keyword evidence="11" id="KW-1185">Reference proteome</keyword>
<evidence type="ECO:0000256" key="3">
    <source>
        <dbReference type="ARBA" id="ARBA00022617"/>
    </source>
</evidence>
<dbReference type="InterPro" id="IPR050121">
    <property type="entry name" value="Cytochrome_P450_monoxygenase"/>
</dbReference>
<gene>
    <name evidence="10" type="ORF">BGAL_0347g00080</name>
</gene>
<dbReference type="InterPro" id="IPR002403">
    <property type="entry name" value="Cyt_P450_E_grp-IV"/>
</dbReference>
<dbReference type="GO" id="GO:0005506">
    <property type="term" value="F:iron ion binding"/>
    <property type="evidence" value="ECO:0007669"/>
    <property type="project" value="InterPro"/>
</dbReference>
<keyword evidence="8" id="KW-0503">Monooxygenase</keyword>
<evidence type="ECO:0000256" key="7">
    <source>
        <dbReference type="ARBA" id="ARBA00023026"/>
    </source>
</evidence>
<accession>A0A4V4HTV2</accession>
<evidence type="ECO:0000313" key="11">
    <source>
        <dbReference type="Proteomes" id="UP000308671"/>
    </source>
</evidence>
<feature type="binding site" description="axial binding residue" evidence="9">
    <location>
        <position position="397"/>
    </location>
    <ligand>
        <name>heme</name>
        <dbReference type="ChEBI" id="CHEBI:30413"/>
    </ligand>
    <ligandPart>
        <name>Fe</name>
        <dbReference type="ChEBI" id="CHEBI:18248"/>
    </ligandPart>
</feature>
<name>A0A4V4HTV2_9HELO</name>
<dbReference type="PANTHER" id="PTHR24305:SF237">
    <property type="entry name" value="CYTOCHROME P450 MONOOXYGENASE ATNE-RELATED"/>
    <property type="match status" value="1"/>
</dbReference>
<dbReference type="PANTHER" id="PTHR24305">
    <property type="entry name" value="CYTOCHROME P450"/>
    <property type="match status" value="1"/>
</dbReference>
<dbReference type="SUPFAM" id="SSF48264">
    <property type="entry name" value="Cytochrome P450"/>
    <property type="match status" value="1"/>
</dbReference>
<dbReference type="GO" id="GO:0016705">
    <property type="term" value="F:oxidoreductase activity, acting on paired donors, with incorporation or reduction of molecular oxygen"/>
    <property type="evidence" value="ECO:0007669"/>
    <property type="project" value="InterPro"/>
</dbReference>
<comment type="similarity">
    <text evidence="2">Belongs to the cytochrome P450 family.</text>
</comment>
<dbReference type="PRINTS" id="PR00465">
    <property type="entry name" value="EP450IV"/>
</dbReference>
<dbReference type="InterPro" id="IPR036396">
    <property type="entry name" value="Cyt_P450_sf"/>
</dbReference>
<dbReference type="PRINTS" id="PR00385">
    <property type="entry name" value="P450"/>
</dbReference>
<protein>
    <recommendedName>
        <fullName evidence="12">Cytochrome P450</fullName>
    </recommendedName>
</protein>
<dbReference type="GO" id="GO:0020037">
    <property type="term" value="F:heme binding"/>
    <property type="evidence" value="ECO:0007669"/>
    <property type="project" value="InterPro"/>
</dbReference>
<comment type="cofactor">
    <cofactor evidence="1 9">
        <name>heme</name>
        <dbReference type="ChEBI" id="CHEBI:30413"/>
    </cofactor>
</comment>